<sequence length="304" mass="34264">MEGFMTEECSRRLPRLSFCGDFVIRGGWKLGPREIAEYEVVYFPAGSHSTYETGGRTYSLDEPCYLLTKPGETHAYVFDAEKPIRHIFCHFVLEPDGGGLSPEALPVFVRADGVPHVPALLKYIVYLTSAAAPRYQERTSALLLAVLEELSTASRAGAGFVEGKRPSVPLPITNALAEMEERLHESISIRELADRAGWSHEYFTRVFVSSLGMSPKQYVLRRRIERASELLRLQDLSVKEIAYRVGFQSEQYFSRVFVRHAGITATKYRDRHADPRILNLHLAPPNDIAAPYPLNRMFGPAFPT</sequence>
<dbReference type="Pfam" id="PF12833">
    <property type="entry name" value="HTH_18"/>
    <property type="match status" value="1"/>
</dbReference>
<evidence type="ECO:0000256" key="3">
    <source>
        <dbReference type="ARBA" id="ARBA00023159"/>
    </source>
</evidence>
<protein>
    <submittedName>
        <fullName evidence="6">Helix-turn-helix domain-containing protein</fullName>
    </submittedName>
</protein>
<keyword evidence="1" id="KW-0805">Transcription regulation</keyword>
<dbReference type="Gene3D" id="1.10.10.60">
    <property type="entry name" value="Homeodomain-like"/>
    <property type="match status" value="2"/>
</dbReference>
<proteinExistence type="predicted"/>
<keyword evidence="7" id="KW-1185">Reference proteome</keyword>
<dbReference type="InterPro" id="IPR018060">
    <property type="entry name" value="HTH_AraC"/>
</dbReference>
<keyword evidence="3" id="KW-0010">Activator</keyword>
<dbReference type="InterPro" id="IPR018062">
    <property type="entry name" value="HTH_AraC-typ_CS"/>
</dbReference>
<dbReference type="PANTHER" id="PTHR46796">
    <property type="entry name" value="HTH-TYPE TRANSCRIPTIONAL ACTIVATOR RHAS-RELATED"/>
    <property type="match status" value="1"/>
</dbReference>
<accession>A0A5R9G6F6</accession>
<dbReference type="InterPro" id="IPR020449">
    <property type="entry name" value="Tscrpt_reg_AraC-type_HTH"/>
</dbReference>
<evidence type="ECO:0000313" key="7">
    <source>
        <dbReference type="Proteomes" id="UP000309676"/>
    </source>
</evidence>
<evidence type="ECO:0000256" key="1">
    <source>
        <dbReference type="ARBA" id="ARBA00023015"/>
    </source>
</evidence>
<dbReference type="AlphaFoldDB" id="A0A5R9G6F6"/>
<feature type="domain" description="HTH araC/xylS-type" evidence="5">
    <location>
        <begin position="173"/>
        <end position="271"/>
    </location>
</feature>
<dbReference type="OrthoDB" id="2541027at2"/>
<evidence type="ECO:0000256" key="4">
    <source>
        <dbReference type="ARBA" id="ARBA00023163"/>
    </source>
</evidence>
<reference evidence="6 7" key="1">
    <citation type="submission" date="2019-05" db="EMBL/GenBank/DDBJ databases">
        <authorList>
            <person name="Narsing Rao M.P."/>
            <person name="Li W.J."/>
        </authorList>
    </citation>
    <scope>NUCLEOTIDE SEQUENCE [LARGE SCALE GENOMIC DNA]</scope>
    <source>
        <strain evidence="6 7">SYSU_K30003</strain>
    </source>
</reference>
<dbReference type="SUPFAM" id="SSF51215">
    <property type="entry name" value="Regulatory protein AraC"/>
    <property type="match status" value="1"/>
</dbReference>
<dbReference type="InterPro" id="IPR037923">
    <property type="entry name" value="HTH-like"/>
</dbReference>
<dbReference type="InterPro" id="IPR003313">
    <property type="entry name" value="AraC-bd"/>
</dbReference>
<dbReference type="Proteomes" id="UP000309676">
    <property type="component" value="Unassembled WGS sequence"/>
</dbReference>
<evidence type="ECO:0000313" key="6">
    <source>
        <dbReference type="EMBL" id="TLS50629.1"/>
    </source>
</evidence>
<keyword evidence="2" id="KW-0238">DNA-binding</keyword>
<name>A0A5R9G6F6_9BACL</name>
<dbReference type="PROSITE" id="PS01124">
    <property type="entry name" value="HTH_ARAC_FAMILY_2"/>
    <property type="match status" value="1"/>
</dbReference>
<evidence type="ECO:0000259" key="5">
    <source>
        <dbReference type="PROSITE" id="PS01124"/>
    </source>
</evidence>
<evidence type="ECO:0000256" key="2">
    <source>
        <dbReference type="ARBA" id="ARBA00023125"/>
    </source>
</evidence>
<comment type="caution">
    <text evidence="6">The sequence shown here is derived from an EMBL/GenBank/DDBJ whole genome shotgun (WGS) entry which is preliminary data.</text>
</comment>
<dbReference type="GO" id="GO:0003700">
    <property type="term" value="F:DNA-binding transcription factor activity"/>
    <property type="evidence" value="ECO:0007669"/>
    <property type="project" value="InterPro"/>
</dbReference>
<dbReference type="PRINTS" id="PR00032">
    <property type="entry name" value="HTHARAC"/>
</dbReference>
<dbReference type="SMART" id="SM00342">
    <property type="entry name" value="HTH_ARAC"/>
    <property type="match status" value="1"/>
</dbReference>
<dbReference type="GO" id="GO:0043565">
    <property type="term" value="F:sequence-specific DNA binding"/>
    <property type="evidence" value="ECO:0007669"/>
    <property type="project" value="InterPro"/>
</dbReference>
<dbReference type="InterPro" id="IPR050204">
    <property type="entry name" value="AraC_XylS_family_regulators"/>
</dbReference>
<dbReference type="EMBL" id="VCIW01000014">
    <property type="protein sequence ID" value="TLS50629.1"/>
    <property type="molecule type" value="Genomic_DNA"/>
</dbReference>
<dbReference type="RefSeq" id="WP_138195996.1">
    <property type="nucleotide sequence ID" value="NZ_VCIW01000014.1"/>
</dbReference>
<dbReference type="Pfam" id="PF02311">
    <property type="entry name" value="AraC_binding"/>
    <property type="match status" value="1"/>
</dbReference>
<organism evidence="6 7">
    <name type="scientific">Paenibacillus antri</name>
    <dbReference type="NCBI Taxonomy" id="2582848"/>
    <lineage>
        <taxon>Bacteria</taxon>
        <taxon>Bacillati</taxon>
        <taxon>Bacillota</taxon>
        <taxon>Bacilli</taxon>
        <taxon>Bacillales</taxon>
        <taxon>Paenibacillaceae</taxon>
        <taxon>Paenibacillus</taxon>
    </lineage>
</organism>
<dbReference type="PROSITE" id="PS00041">
    <property type="entry name" value="HTH_ARAC_FAMILY_1"/>
    <property type="match status" value="1"/>
</dbReference>
<dbReference type="SUPFAM" id="SSF46689">
    <property type="entry name" value="Homeodomain-like"/>
    <property type="match status" value="2"/>
</dbReference>
<keyword evidence="4" id="KW-0804">Transcription</keyword>
<dbReference type="InterPro" id="IPR009057">
    <property type="entry name" value="Homeodomain-like_sf"/>
</dbReference>
<gene>
    <name evidence="6" type="ORF">FE782_19915</name>
</gene>